<dbReference type="PROSITE" id="PS50931">
    <property type="entry name" value="HTH_LYSR"/>
    <property type="match status" value="1"/>
</dbReference>
<sequence length="314" mass="34808">MRRIRRSIPSGNLLYVFDAAAKWESFTRAADELNVTPAAVSHAIRQLETGLGFSLFVRRHRQLALSPDGAKLHQSIAFGLDRIEETIDRIQAAHASSAIKVYASITLGTYWLLPQLASYPDGATRIEMQLYNSDRTLELPDDGISLAITNGRTNWPGYEVHPFAPEVISPVCSPQYLQRHGPICSLEDLSGHRLLHLDDGYHDGITWTGFLGGFGIRRPLAPEDITHNNYILVIHEALTGAGVGLGFHHSMGDLLESGALVRAVDLTVETSSEFQIVAKGEKQNAQLLSVRDWLVARRRQTATRTGEERRKLVV</sequence>
<dbReference type="Proteomes" id="UP001205906">
    <property type="component" value="Unassembled WGS sequence"/>
</dbReference>
<evidence type="ECO:0000313" key="6">
    <source>
        <dbReference type="EMBL" id="MCO6052223.1"/>
    </source>
</evidence>
<dbReference type="InterPro" id="IPR036388">
    <property type="entry name" value="WH-like_DNA-bd_sf"/>
</dbReference>
<evidence type="ECO:0000256" key="1">
    <source>
        <dbReference type="ARBA" id="ARBA00009437"/>
    </source>
</evidence>
<dbReference type="PANTHER" id="PTHR30537:SF74">
    <property type="entry name" value="HTH-TYPE TRANSCRIPTIONAL REGULATOR TRPI"/>
    <property type="match status" value="1"/>
</dbReference>
<comment type="similarity">
    <text evidence="1">Belongs to the LysR transcriptional regulatory family.</text>
</comment>
<keyword evidence="2" id="KW-0805">Transcription regulation</keyword>
<name>A0ABT1CCJ1_9HYPH</name>
<dbReference type="InterPro" id="IPR058163">
    <property type="entry name" value="LysR-type_TF_proteobact-type"/>
</dbReference>
<evidence type="ECO:0000256" key="3">
    <source>
        <dbReference type="ARBA" id="ARBA00023125"/>
    </source>
</evidence>
<dbReference type="InterPro" id="IPR036390">
    <property type="entry name" value="WH_DNA-bd_sf"/>
</dbReference>
<dbReference type="Pfam" id="PF00126">
    <property type="entry name" value="HTH_1"/>
    <property type="match status" value="1"/>
</dbReference>
<gene>
    <name evidence="6" type="ORF">NGM99_20760</name>
</gene>
<keyword evidence="3" id="KW-0238">DNA-binding</keyword>
<dbReference type="Gene3D" id="1.10.10.10">
    <property type="entry name" value="Winged helix-like DNA-binding domain superfamily/Winged helix DNA-binding domain"/>
    <property type="match status" value="1"/>
</dbReference>
<comment type="caution">
    <text evidence="6">The sequence shown here is derived from an EMBL/GenBank/DDBJ whole genome shotgun (WGS) entry which is preliminary data.</text>
</comment>
<feature type="domain" description="HTH lysR-type" evidence="5">
    <location>
        <begin position="12"/>
        <end position="66"/>
    </location>
</feature>
<protein>
    <submittedName>
        <fullName evidence="6">LysR substrate-binding domain-containing protein</fullName>
    </submittedName>
</protein>
<reference evidence="6 7" key="1">
    <citation type="submission" date="2022-06" db="EMBL/GenBank/DDBJ databases">
        <title>Mesorhizobium sp. strain RP14 Genome sequencing and assembly.</title>
        <authorList>
            <person name="Kim I."/>
        </authorList>
    </citation>
    <scope>NUCLEOTIDE SEQUENCE [LARGE SCALE GENOMIC DNA]</scope>
    <source>
        <strain evidence="7">RP14(2022)</strain>
    </source>
</reference>
<accession>A0ABT1CCJ1</accession>
<dbReference type="InterPro" id="IPR005119">
    <property type="entry name" value="LysR_subst-bd"/>
</dbReference>
<dbReference type="SUPFAM" id="SSF53850">
    <property type="entry name" value="Periplasmic binding protein-like II"/>
    <property type="match status" value="1"/>
</dbReference>
<keyword evidence="7" id="KW-1185">Reference proteome</keyword>
<dbReference type="PRINTS" id="PR00039">
    <property type="entry name" value="HTHLYSR"/>
</dbReference>
<proteinExistence type="inferred from homology"/>
<evidence type="ECO:0000256" key="2">
    <source>
        <dbReference type="ARBA" id="ARBA00023015"/>
    </source>
</evidence>
<dbReference type="InterPro" id="IPR000847">
    <property type="entry name" value="LysR_HTH_N"/>
</dbReference>
<dbReference type="Gene3D" id="3.40.190.10">
    <property type="entry name" value="Periplasmic binding protein-like II"/>
    <property type="match status" value="2"/>
</dbReference>
<evidence type="ECO:0000256" key="4">
    <source>
        <dbReference type="ARBA" id="ARBA00023163"/>
    </source>
</evidence>
<dbReference type="SUPFAM" id="SSF46785">
    <property type="entry name" value="Winged helix' DNA-binding domain"/>
    <property type="match status" value="1"/>
</dbReference>
<evidence type="ECO:0000313" key="7">
    <source>
        <dbReference type="Proteomes" id="UP001205906"/>
    </source>
</evidence>
<keyword evidence="4" id="KW-0804">Transcription</keyword>
<organism evidence="6 7">
    <name type="scientific">Mesorhizobium liriopis</name>
    <dbReference type="NCBI Taxonomy" id="2953882"/>
    <lineage>
        <taxon>Bacteria</taxon>
        <taxon>Pseudomonadati</taxon>
        <taxon>Pseudomonadota</taxon>
        <taxon>Alphaproteobacteria</taxon>
        <taxon>Hyphomicrobiales</taxon>
        <taxon>Phyllobacteriaceae</taxon>
        <taxon>Mesorhizobium</taxon>
    </lineage>
</organism>
<evidence type="ECO:0000259" key="5">
    <source>
        <dbReference type="PROSITE" id="PS50931"/>
    </source>
</evidence>
<dbReference type="PANTHER" id="PTHR30537">
    <property type="entry name" value="HTH-TYPE TRANSCRIPTIONAL REGULATOR"/>
    <property type="match status" value="1"/>
</dbReference>
<dbReference type="Pfam" id="PF03466">
    <property type="entry name" value="LysR_substrate"/>
    <property type="match status" value="1"/>
</dbReference>
<dbReference type="EMBL" id="JAMXQS010000012">
    <property type="protein sequence ID" value="MCO6052223.1"/>
    <property type="molecule type" value="Genomic_DNA"/>
</dbReference>
<dbReference type="RefSeq" id="WP_252822542.1">
    <property type="nucleotide sequence ID" value="NZ_JAMXQS010000012.1"/>
</dbReference>